<evidence type="ECO:0000313" key="1">
    <source>
        <dbReference type="EMBL" id="TRZ08583.1"/>
    </source>
</evidence>
<comment type="caution">
    <text evidence="1">The sequence shown here is derived from an EMBL/GenBank/DDBJ whole genome shotgun (WGS) entry which is preliminary data.</text>
</comment>
<proteinExistence type="predicted"/>
<dbReference type="OrthoDB" id="416454at2759"/>
<keyword evidence="2" id="KW-1185">Reference proteome</keyword>
<reference evidence="1" key="1">
    <citation type="submission" date="2019-04" db="EMBL/GenBank/DDBJ databases">
        <title>Genome assembly of Zosterops borbonicus 15179.</title>
        <authorList>
            <person name="Leroy T."/>
            <person name="Anselmetti Y."/>
            <person name="Tilak M.-K."/>
            <person name="Nabholz B."/>
        </authorList>
    </citation>
    <scope>NUCLEOTIDE SEQUENCE</scope>
    <source>
        <strain evidence="1">HGM_15179</strain>
        <tissue evidence="1">Muscle</tissue>
    </source>
</reference>
<gene>
    <name evidence="1" type="ORF">HGM15179_018519</name>
</gene>
<dbReference type="EMBL" id="SWJQ01001303">
    <property type="protein sequence ID" value="TRZ08583.1"/>
    <property type="molecule type" value="Genomic_DNA"/>
</dbReference>
<dbReference type="PANTHER" id="PTHR33332">
    <property type="entry name" value="REVERSE TRANSCRIPTASE DOMAIN-CONTAINING PROTEIN"/>
    <property type="match status" value="1"/>
</dbReference>
<sequence length="107" mass="12195">MTHHCAAIQRDLNRLGKQADRNVMQLSKKCHTQHLGRNNPRHQYRLRTDQLECSSTEKTLGVLVDIKLDMSQQCALAAKKANCILGCMKRIIASRSRDVNPPLYSDH</sequence>
<evidence type="ECO:0000313" key="2">
    <source>
        <dbReference type="Proteomes" id="UP000796761"/>
    </source>
</evidence>
<dbReference type="AlphaFoldDB" id="A0A8K1LC19"/>
<protein>
    <submittedName>
        <fullName evidence="1">Uncharacterized protein</fullName>
    </submittedName>
</protein>
<dbReference type="Proteomes" id="UP000796761">
    <property type="component" value="Unassembled WGS sequence"/>
</dbReference>
<name>A0A8K1LC19_9PASS</name>
<organism evidence="1 2">
    <name type="scientific">Zosterops borbonicus</name>
    <dbReference type="NCBI Taxonomy" id="364589"/>
    <lineage>
        <taxon>Eukaryota</taxon>
        <taxon>Metazoa</taxon>
        <taxon>Chordata</taxon>
        <taxon>Craniata</taxon>
        <taxon>Vertebrata</taxon>
        <taxon>Euteleostomi</taxon>
        <taxon>Archelosauria</taxon>
        <taxon>Archosauria</taxon>
        <taxon>Dinosauria</taxon>
        <taxon>Saurischia</taxon>
        <taxon>Theropoda</taxon>
        <taxon>Coelurosauria</taxon>
        <taxon>Aves</taxon>
        <taxon>Neognathae</taxon>
        <taxon>Neoaves</taxon>
        <taxon>Telluraves</taxon>
        <taxon>Australaves</taxon>
        <taxon>Passeriformes</taxon>
        <taxon>Sylvioidea</taxon>
        <taxon>Zosteropidae</taxon>
        <taxon>Zosterops</taxon>
    </lineage>
</organism>
<accession>A0A8K1LC19</accession>